<dbReference type="SUPFAM" id="SSF54001">
    <property type="entry name" value="Cysteine proteinases"/>
    <property type="match status" value="1"/>
</dbReference>
<reference evidence="5" key="1">
    <citation type="journal article" date="2020" name="Nature">
        <title>Giant virus diversity and host interactions through global metagenomics.</title>
        <authorList>
            <person name="Schulz F."/>
            <person name="Roux S."/>
            <person name="Paez-Espino D."/>
            <person name="Jungbluth S."/>
            <person name="Walsh D.A."/>
            <person name="Denef V.J."/>
            <person name="McMahon K.D."/>
            <person name="Konstantinidis K.T."/>
            <person name="Eloe-Fadrosh E.A."/>
            <person name="Kyrpides N.C."/>
            <person name="Woyke T."/>
        </authorList>
    </citation>
    <scope>NUCLEOTIDE SEQUENCE</scope>
    <source>
        <strain evidence="5">GVMAG-S-1035124-57</strain>
    </source>
</reference>
<evidence type="ECO:0000256" key="3">
    <source>
        <dbReference type="SAM" id="MobiDB-lite"/>
    </source>
</evidence>
<feature type="compositionally biased region" description="Low complexity" evidence="3">
    <location>
        <begin position="28"/>
        <end position="45"/>
    </location>
</feature>
<dbReference type="AlphaFoldDB" id="A0A6C0M0I2"/>
<evidence type="ECO:0000259" key="4">
    <source>
        <dbReference type="Pfam" id="PF02902"/>
    </source>
</evidence>
<keyword evidence="2" id="KW-0378">Hydrolase</keyword>
<evidence type="ECO:0000313" key="5">
    <source>
        <dbReference type="EMBL" id="QHU36150.1"/>
    </source>
</evidence>
<evidence type="ECO:0000256" key="2">
    <source>
        <dbReference type="ARBA" id="ARBA00022801"/>
    </source>
</evidence>
<accession>A0A6C0M0I2</accession>
<organism evidence="5">
    <name type="scientific">viral metagenome</name>
    <dbReference type="NCBI Taxonomy" id="1070528"/>
    <lineage>
        <taxon>unclassified sequences</taxon>
        <taxon>metagenomes</taxon>
        <taxon>organismal metagenomes</taxon>
    </lineage>
</organism>
<proteinExistence type="predicted"/>
<feature type="compositionally biased region" description="Basic residues" evidence="3">
    <location>
        <begin position="1"/>
        <end position="27"/>
    </location>
</feature>
<dbReference type="InterPro" id="IPR038765">
    <property type="entry name" value="Papain-like_cys_pep_sf"/>
</dbReference>
<feature type="domain" description="Ubiquitin-like protease family profile" evidence="4">
    <location>
        <begin position="216"/>
        <end position="323"/>
    </location>
</feature>
<sequence length="329" mass="38496">MIKPRGRLRSRSKAKKTKSKARTKTIKKTNTNTNKNKNKNKNNNILKPEFERLKCGPVQENYFTCYDNDMLHKLRDGWNARHADDRIETNDPKAIWTALKSKLKTACDNEACWIKKIMNAEPEVVAEDTFAPEAPTSWNRDPDEWLTSDDIEKVMRQYEDKHPAFEFLGPSPSDYAAPKMAGVCVWEELCNFNLKKYVESGTQQIGVVFNTDPHTEDGSHWVSIFINFRGNENYIFFFDSTGWRPQKEIREFIQNVTQQGTALGIRFKYYENRKQHQKRNTECGMYCLFMIVNLIEGTRTPQDFMRGDRIPDSHMLEFRNEYFNRGGSV</sequence>
<keyword evidence="1" id="KW-0645">Protease</keyword>
<dbReference type="EMBL" id="MN740632">
    <property type="protein sequence ID" value="QHU36150.1"/>
    <property type="molecule type" value="Genomic_DNA"/>
</dbReference>
<dbReference type="Gene3D" id="3.40.395.10">
    <property type="entry name" value="Adenoviral Proteinase, Chain A"/>
    <property type="match status" value="1"/>
</dbReference>
<feature type="region of interest" description="Disordered" evidence="3">
    <location>
        <begin position="1"/>
        <end position="45"/>
    </location>
</feature>
<name>A0A6C0M0I2_9ZZZZ</name>
<dbReference type="InterPro" id="IPR003653">
    <property type="entry name" value="Peptidase_C48_C"/>
</dbReference>
<dbReference type="GO" id="GO:0008234">
    <property type="term" value="F:cysteine-type peptidase activity"/>
    <property type="evidence" value="ECO:0007669"/>
    <property type="project" value="InterPro"/>
</dbReference>
<dbReference type="GO" id="GO:0006508">
    <property type="term" value="P:proteolysis"/>
    <property type="evidence" value="ECO:0007669"/>
    <property type="project" value="UniProtKB-KW"/>
</dbReference>
<evidence type="ECO:0000256" key="1">
    <source>
        <dbReference type="ARBA" id="ARBA00022670"/>
    </source>
</evidence>
<protein>
    <recommendedName>
        <fullName evidence="4">Ubiquitin-like protease family profile domain-containing protein</fullName>
    </recommendedName>
</protein>
<dbReference type="Pfam" id="PF02902">
    <property type="entry name" value="Peptidase_C48"/>
    <property type="match status" value="1"/>
</dbReference>